<dbReference type="GO" id="GO:0043565">
    <property type="term" value="F:sequence-specific DNA binding"/>
    <property type="evidence" value="ECO:0007669"/>
    <property type="project" value="InterPro"/>
</dbReference>
<name>A0A5D4RVA8_9BACI</name>
<keyword evidence="3" id="KW-0804">Transcription</keyword>
<gene>
    <name evidence="5" type="ORF">FZC83_14025</name>
</gene>
<evidence type="ECO:0000256" key="2">
    <source>
        <dbReference type="ARBA" id="ARBA00023125"/>
    </source>
</evidence>
<dbReference type="PROSITE" id="PS00519">
    <property type="entry name" value="HTH_ASNC_1"/>
    <property type="match status" value="1"/>
</dbReference>
<dbReference type="GO" id="GO:0005829">
    <property type="term" value="C:cytosol"/>
    <property type="evidence" value="ECO:0007669"/>
    <property type="project" value="TreeGrafter"/>
</dbReference>
<dbReference type="SMART" id="SM00344">
    <property type="entry name" value="HTH_ASNC"/>
    <property type="match status" value="1"/>
</dbReference>
<organism evidence="5 6">
    <name type="scientific">Rossellomorea marisflavi</name>
    <dbReference type="NCBI Taxonomy" id="189381"/>
    <lineage>
        <taxon>Bacteria</taxon>
        <taxon>Bacillati</taxon>
        <taxon>Bacillota</taxon>
        <taxon>Bacilli</taxon>
        <taxon>Bacillales</taxon>
        <taxon>Bacillaceae</taxon>
        <taxon>Rossellomorea</taxon>
    </lineage>
</organism>
<evidence type="ECO:0000313" key="6">
    <source>
        <dbReference type="Proteomes" id="UP000322997"/>
    </source>
</evidence>
<keyword evidence="2" id="KW-0238">DNA-binding</keyword>
<evidence type="ECO:0000256" key="3">
    <source>
        <dbReference type="ARBA" id="ARBA00023163"/>
    </source>
</evidence>
<dbReference type="PANTHER" id="PTHR30154:SF53">
    <property type="entry name" value="HTH-TYPE TRANSCRIPTIONAL REGULATOR LRPC"/>
    <property type="match status" value="1"/>
</dbReference>
<feature type="domain" description="HTH asnC-type" evidence="4">
    <location>
        <begin position="3"/>
        <end position="64"/>
    </location>
</feature>
<dbReference type="PRINTS" id="PR00033">
    <property type="entry name" value="HTHASNC"/>
</dbReference>
<dbReference type="InterPro" id="IPR000485">
    <property type="entry name" value="AsnC-type_HTH_dom"/>
</dbReference>
<dbReference type="AlphaFoldDB" id="A0A5D4RVA8"/>
<dbReference type="Gene3D" id="3.30.70.920">
    <property type="match status" value="1"/>
</dbReference>
<dbReference type="EMBL" id="VTEQ01000003">
    <property type="protein sequence ID" value="TYS54321.1"/>
    <property type="molecule type" value="Genomic_DNA"/>
</dbReference>
<dbReference type="Pfam" id="PF13412">
    <property type="entry name" value="HTH_24"/>
    <property type="match status" value="1"/>
</dbReference>
<sequence length="146" mass="16658">MKIDDIDRKILNELMQDSRLSMSELGRRINLSSPSVSERVKQMESHGVIESYTTKINHGKLGNDIQCIIEATVKNGDYKGFKQKIAELPNVDFCYRIAGQACFMLKLHFATFAEAEAFIDHINPFAHTVTHFIFSEVETQTLFTNQ</sequence>
<evidence type="ECO:0000259" key="4">
    <source>
        <dbReference type="PROSITE" id="PS50956"/>
    </source>
</evidence>
<dbReference type="SUPFAM" id="SSF46785">
    <property type="entry name" value="Winged helix' DNA-binding domain"/>
    <property type="match status" value="1"/>
</dbReference>
<dbReference type="InterPro" id="IPR011991">
    <property type="entry name" value="ArsR-like_HTH"/>
</dbReference>
<dbReference type="PROSITE" id="PS50956">
    <property type="entry name" value="HTH_ASNC_2"/>
    <property type="match status" value="1"/>
</dbReference>
<reference evidence="5 6" key="1">
    <citation type="submission" date="2019-08" db="EMBL/GenBank/DDBJ databases">
        <title>Bacillus genomes from the desert of Cuatro Cienegas, Coahuila.</title>
        <authorList>
            <person name="Olmedo-Alvarez G."/>
        </authorList>
    </citation>
    <scope>NUCLEOTIDE SEQUENCE [LARGE SCALE GENOMIC DNA]</scope>
    <source>
        <strain evidence="5 6">CH108_3D</strain>
    </source>
</reference>
<dbReference type="InterPro" id="IPR036390">
    <property type="entry name" value="WH_DNA-bd_sf"/>
</dbReference>
<evidence type="ECO:0000256" key="1">
    <source>
        <dbReference type="ARBA" id="ARBA00023015"/>
    </source>
</evidence>
<dbReference type="Gene3D" id="1.10.10.10">
    <property type="entry name" value="Winged helix-like DNA-binding domain superfamily/Winged helix DNA-binding domain"/>
    <property type="match status" value="1"/>
</dbReference>
<accession>A0A5D4RVA8</accession>
<protein>
    <submittedName>
        <fullName evidence="5">Lrp/AsnC family transcriptional regulator</fullName>
    </submittedName>
</protein>
<dbReference type="InterPro" id="IPR019885">
    <property type="entry name" value="Tscrpt_reg_HTH_AsnC-type_CS"/>
</dbReference>
<dbReference type="PANTHER" id="PTHR30154">
    <property type="entry name" value="LEUCINE-RESPONSIVE REGULATORY PROTEIN"/>
    <property type="match status" value="1"/>
</dbReference>
<dbReference type="InterPro" id="IPR019888">
    <property type="entry name" value="Tscrpt_reg_AsnC-like"/>
</dbReference>
<dbReference type="GeneID" id="89533933"/>
<dbReference type="InterPro" id="IPR036388">
    <property type="entry name" value="WH-like_DNA-bd_sf"/>
</dbReference>
<dbReference type="InterPro" id="IPR011008">
    <property type="entry name" value="Dimeric_a/b-barrel"/>
</dbReference>
<dbReference type="CDD" id="cd00090">
    <property type="entry name" value="HTH_ARSR"/>
    <property type="match status" value="1"/>
</dbReference>
<dbReference type="RefSeq" id="WP_148985495.1">
    <property type="nucleotide sequence ID" value="NZ_CP081870.1"/>
</dbReference>
<dbReference type="FunFam" id="1.10.10.10:FF:000186">
    <property type="entry name" value="AsnC family transcriptional regulator"/>
    <property type="match status" value="1"/>
</dbReference>
<comment type="caution">
    <text evidence="5">The sequence shown here is derived from an EMBL/GenBank/DDBJ whole genome shotgun (WGS) entry which is preliminary data.</text>
</comment>
<dbReference type="Pfam" id="PF01037">
    <property type="entry name" value="AsnC_trans_reg"/>
    <property type="match status" value="1"/>
</dbReference>
<evidence type="ECO:0000313" key="5">
    <source>
        <dbReference type="EMBL" id="TYS54321.1"/>
    </source>
</evidence>
<proteinExistence type="predicted"/>
<keyword evidence="1" id="KW-0805">Transcription regulation</keyword>
<dbReference type="SUPFAM" id="SSF54909">
    <property type="entry name" value="Dimeric alpha+beta barrel"/>
    <property type="match status" value="1"/>
</dbReference>
<dbReference type="Proteomes" id="UP000322997">
    <property type="component" value="Unassembled WGS sequence"/>
</dbReference>
<dbReference type="InterPro" id="IPR019887">
    <property type="entry name" value="Tscrpt_reg_AsnC/Lrp_C"/>
</dbReference>
<dbReference type="GO" id="GO:0043200">
    <property type="term" value="P:response to amino acid"/>
    <property type="evidence" value="ECO:0007669"/>
    <property type="project" value="TreeGrafter"/>
</dbReference>